<comment type="subcellular location">
    <subcellularLocation>
        <location evidence="1">Cell membrane</location>
        <topology evidence="1">Multi-pass membrane protein</topology>
    </subcellularLocation>
</comment>
<evidence type="ECO:0000313" key="8">
    <source>
        <dbReference type="EMBL" id="RKS72677.1"/>
    </source>
</evidence>
<evidence type="ECO:0000256" key="4">
    <source>
        <dbReference type="ARBA" id="ARBA00022989"/>
    </source>
</evidence>
<keyword evidence="9" id="KW-1185">Reference proteome</keyword>
<feature type="transmembrane region" description="Helical" evidence="6">
    <location>
        <begin position="281"/>
        <end position="301"/>
    </location>
</feature>
<protein>
    <submittedName>
        <fullName evidence="8">Tight adherence protein C</fullName>
    </submittedName>
</protein>
<feature type="transmembrane region" description="Helical" evidence="6">
    <location>
        <begin position="6"/>
        <end position="27"/>
    </location>
</feature>
<feature type="transmembrane region" description="Helical" evidence="6">
    <location>
        <begin position="109"/>
        <end position="129"/>
    </location>
</feature>
<dbReference type="EMBL" id="RBWV01000013">
    <property type="protein sequence ID" value="RKS72677.1"/>
    <property type="molecule type" value="Genomic_DNA"/>
</dbReference>
<evidence type="ECO:0000256" key="5">
    <source>
        <dbReference type="ARBA" id="ARBA00023136"/>
    </source>
</evidence>
<evidence type="ECO:0000256" key="2">
    <source>
        <dbReference type="ARBA" id="ARBA00022475"/>
    </source>
</evidence>
<keyword evidence="3 6" id="KW-0812">Transmembrane</keyword>
<dbReference type="Pfam" id="PF00482">
    <property type="entry name" value="T2SSF"/>
    <property type="match status" value="1"/>
</dbReference>
<dbReference type="Proteomes" id="UP000281955">
    <property type="component" value="Unassembled WGS sequence"/>
</dbReference>
<feature type="transmembrane region" description="Helical" evidence="6">
    <location>
        <begin position="135"/>
        <end position="156"/>
    </location>
</feature>
<proteinExistence type="predicted"/>
<dbReference type="PANTHER" id="PTHR35007">
    <property type="entry name" value="INTEGRAL MEMBRANE PROTEIN-RELATED"/>
    <property type="match status" value="1"/>
</dbReference>
<keyword evidence="2" id="KW-1003">Cell membrane</keyword>
<evidence type="ECO:0000259" key="7">
    <source>
        <dbReference type="Pfam" id="PF00482"/>
    </source>
</evidence>
<evidence type="ECO:0000313" key="9">
    <source>
        <dbReference type="Proteomes" id="UP000281955"/>
    </source>
</evidence>
<dbReference type="InParanoid" id="A0A420XN24"/>
<comment type="caution">
    <text evidence="8">The sequence shown here is derived from an EMBL/GenBank/DDBJ whole genome shotgun (WGS) entry which is preliminary data.</text>
</comment>
<feature type="domain" description="Type II secretion system protein GspF" evidence="7">
    <location>
        <begin position="176"/>
        <end position="299"/>
    </location>
</feature>
<dbReference type="OrthoDB" id="5185234at2"/>
<organism evidence="8 9">
    <name type="scientific">Motilibacter peucedani</name>
    <dbReference type="NCBI Taxonomy" id="598650"/>
    <lineage>
        <taxon>Bacteria</taxon>
        <taxon>Bacillati</taxon>
        <taxon>Actinomycetota</taxon>
        <taxon>Actinomycetes</taxon>
        <taxon>Motilibacterales</taxon>
        <taxon>Motilibacteraceae</taxon>
        <taxon>Motilibacter</taxon>
    </lineage>
</organism>
<dbReference type="InterPro" id="IPR018076">
    <property type="entry name" value="T2SS_GspF_dom"/>
</dbReference>
<name>A0A420XN24_9ACTN</name>
<sequence>MSRSLLGALLGLVAGFGAVTAFWRLPVFRRPRLDDRLAPYLRDTPRVSRLLQESRSLTPFPTLERIVGPAVRDAARVLENVLGGSASVRRKLEQSASPLSLEQFRAEQVLWGAAGLGGGLALSLAMLSSGKGRPVPLALLCLVAAAGGVLARDYWLGAQVTKREQRMVQEFPTVAEMLALAVSAGEGAAGALERVCGLSSGELTRELSRALADARAGASLVTALQGVAARTSLAPLARFVDGVAVAVDRGTPLADVLRAQATDVRELGKRDLLEAGGRKEIGMMMPVVFLVLPVTIVFALYPGVVSLDIAG</sequence>
<evidence type="ECO:0000256" key="3">
    <source>
        <dbReference type="ARBA" id="ARBA00022692"/>
    </source>
</evidence>
<dbReference type="AlphaFoldDB" id="A0A420XN24"/>
<keyword evidence="5 6" id="KW-0472">Membrane</keyword>
<dbReference type="RefSeq" id="WP_121194187.1">
    <property type="nucleotide sequence ID" value="NZ_RBWV01000013.1"/>
</dbReference>
<dbReference type="PANTHER" id="PTHR35007:SF2">
    <property type="entry name" value="PILUS ASSEMBLE PROTEIN"/>
    <property type="match status" value="1"/>
</dbReference>
<gene>
    <name evidence="8" type="ORF">CLV35_2926</name>
</gene>
<reference evidence="8 9" key="1">
    <citation type="submission" date="2018-10" db="EMBL/GenBank/DDBJ databases">
        <title>Genomic Encyclopedia of Archaeal and Bacterial Type Strains, Phase II (KMG-II): from individual species to whole genera.</title>
        <authorList>
            <person name="Goeker M."/>
        </authorList>
    </citation>
    <scope>NUCLEOTIDE SEQUENCE [LARGE SCALE GENOMIC DNA]</scope>
    <source>
        <strain evidence="8 9">RP-AC37</strain>
    </source>
</reference>
<dbReference type="GO" id="GO:0005886">
    <property type="term" value="C:plasma membrane"/>
    <property type="evidence" value="ECO:0007669"/>
    <property type="project" value="UniProtKB-SubCell"/>
</dbReference>
<evidence type="ECO:0000256" key="6">
    <source>
        <dbReference type="SAM" id="Phobius"/>
    </source>
</evidence>
<keyword evidence="4 6" id="KW-1133">Transmembrane helix</keyword>
<accession>A0A420XN24</accession>
<evidence type="ECO:0000256" key="1">
    <source>
        <dbReference type="ARBA" id="ARBA00004651"/>
    </source>
</evidence>